<dbReference type="EMBL" id="GBXM01087202">
    <property type="protein sequence ID" value="JAH21375.1"/>
    <property type="molecule type" value="Transcribed_RNA"/>
</dbReference>
<name>A0A0E9QYR4_ANGAN</name>
<sequence>MLNMKRYNSSNHKRGRFHLNFIFSNNKNDSEK</sequence>
<reference evidence="1" key="1">
    <citation type="submission" date="2014-11" db="EMBL/GenBank/DDBJ databases">
        <authorList>
            <person name="Amaro Gonzalez C."/>
        </authorList>
    </citation>
    <scope>NUCLEOTIDE SEQUENCE</scope>
</reference>
<dbReference type="AlphaFoldDB" id="A0A0E9QYR4"/>
<accession>A0A0E9QYR4</accession>
<evidence type="ECO:0000313" key="1">
    <source>
        <dbReference type="EMBL" id="JAH21375.1"/>
    </source>
</evidence>
<organism evidence="1">
    <name type="scientific">Anguilla anguilla</name>
    <name type="common">European freshwater eel</name>
    <name type="synonym">Muraena anguilla</name>
    <dbReference type="NCBI Taxonomy" id="7936"/>
    <lineage>
        <taxon>Eukaryota</taxon>
        <taxon>Metazoa</taxon>
        <taxon>Chordata</taxon>
        <taxon>Craniata</taxon>
        <taxon>Vertebrata</taxon>
        <taxon>Euteleostomi</taxon>
        <taxon>Actinopterygii</taxon>
        <taxon>Neopterygii</taxon>
        <taxon>Teleostei</taxon>
        <taxon>Anguilliformes</taxon>
        <taxon>Anguillidae</taxon>
        <taxon>Anguilla</taxon>
    </lineage>
</organism>
<protein>
    <submittedName>
        <fullName evidence="1">Uncharacterized protein</fullName>
    </submittedName>
</protein>
<proteinExistence type="predicted"/>
<reference evidence="1" key="2">
    <citation type="journal article" date="2015" name="Fish Shellfish Immunol.">
        <title>Early steps in the European eel (Anguilla anguilla)-Vibrio vulnificus interaction in the gills: Role of the RtxA13 toxin.</title>
        <authorList>
            <person name="Callol A."/>
            <person name="Pajuelo D."/>
            <person name="Ebbesson L."/>
            <person name="Teles M."/>
            <person name="MacKenzie S."/>
            <person name="Amaro C."/>
        </authorList>
    </citation>
    <scope>NUCLEOTIDE SEQUENCE</scope>
</reference>